<evidence type="ECO:0000313" key="3">
    <source>
        <dbReference type="Proteomes" id="UP000177649"/>
    </source>
</evidence>
<organism evidence="2 3">
    <name type="scientific">Candidatus Terrybacteria bacterium RIFCSPLOWO2_02_42_20</name>
    <dbReference type="NCBI Taxonomy" id="1802370"/>
    <lineage>
        <taxon>Bacteria</taxon>
        <taxon>Candidatus Terryibacteriota</taxon>
    </lineage>
</organism>
<dbReference type="Pfam" id="PF07963">
    <property type="entry name" value="N_methyl"/>
    <property type="match status" value="1"/>
</dbReference>
<accession>A0A1G2Q1R2</accession>
<evidence type="ECO:0000256" key="1">
    <source>
        <dbReference type="SAM" id="Phobius"/>
    </source>
</evidence>
<dbReference type="AlphaFoldDB" id="A0A1G2Q1R2"/>
<evidence type="ECO:0000313" key="2">
    <source>
        <dbReference type="EMBL" id="OHA54516.1"/>
    </source>
</evidence>
<dbReference type="Proteomes" id="UP000177649">
    <property type="component" value="Unassembled WGS sequence"/>
</dbReference>
<protein>
    <recommendedName>
        <fullName evidence="4">Type II secretion system protein GspH</fullName>
    </recommendedName>
</protein>
<keyword evidence="1" id="KW-0812">Transmembrane</keyword>
<dbReference type="STRING" id="1802370.A2Z62_00545"/>
<name>A0A1G2Q1R2_9BACT</name>
<dbReference type="InterPro" id="IPR045584">
    <property type="entry name" value="Pilin-like"/>
</dbReference>
<feature type="transmembrane region" description="Helical" evidence="1">
    <location>
        <begin position="6"/>
        <end position="29"/>
    </location>
</feature>
<dbReference type="SUPFAM" id="SSF54523">
    <property type="entry name" value="Pili subunits"/>
    <property type="match status" value="1"/>
</dbReference>
<proteinExistence type="predicted"/>
<sequence>MNQRGFSLIELMVVIGILVLVNSIILSNYPEFNRRMALKKTSEEVALIARQAQAYSLGVKRSVSGGEIFGFGVHFDKSALKSKSLILFTDLKSSSNKIYDDKGNCGASPECFQEFKIGTGDYVSELQTCNSSDVCSPAITLDVVYPRASSIAVINDGNASYALVTITSPRGEKKIIKIWINGTITVN</sequence>
<reference evidence="2 3" key="1">
    <citation type="journal article" date="2016" name="Nat. Commun.">
        <title>Thousands of microbial genomes shed light on interconnected biogeochemical processes in an aquifer system.</title>
        <authorList>
            <person name="Anantharaman K."/>
            <person name="Brown C.T."/>
            <person name="Hug L.A."/>
            <person name="Sharon I."/>
            <person name="Castelle C.J."/>
            <person name="Probst A.J."/>
            <person name="Thomas B.C."/>
            <person name="Singh A."/>
            <person name="Wilkins M.J."/>
            <person name="Karaoz U."/>
            <person name="Brodie E.L."/>
            <person name="Williams K.H."/>
            <person name="Hubbard S.S."/>
            <person name="Banfield J.F."/>
        </authorList>
    </citation>
    <scope>NUCLEOTIDE SEQUENCE [LARGE SCALE GENOMIC DNA]</scope>
</reference>
<dbReference type="NCBIfam" id="TIGR02532">
    <property type="entry name" value="IV_pilin_GFxxxE"/>
    <property type="match status" value="1"/>
</dbReference>
<keyword evidence="1" id="KW-1133">Transmembrane helix</keyword>
<comment type="caution">
    <text evidence="2">The sequence shown here is derived from an EMBL/GenBank/DDBJ whole genome shotgun (WGS) entry which is preliminary data.</text>
</comment>
<dbReference type="EMBL" id="MHTA01000009">
    <property type="protein sequence ID" value="OHA54516.1"/>
    <property type="molecule type" value="Genomic_DNA"/>
</dbReference>
<dbReference type="InterPro" id="IPR012902">
    <property type="entry name" value="N_methyl_site"/>
</dbReference>
<evidence type="ECO:0008006" key="4">
    <source>
        <dbReference type="Google" id="ProtNLM"/>
    </source>
</evidence>
<gene>
    <name evidence="2" type="ORF">A2Z62_00545</name>
</gene>
<keyword evidence="1" id="KW-0472">Membrane</keyword>